<dbReference type="InterPro" id="IPR036116">
    <property type="entry name" value="FN3_sf"/>
</dbReference>
<keyword evidence="4 12" id="KW-0812">Transmembrane</keyword>
<feature type="transmembrane region" description="Helical" evidence="12">
    <location>
        <begin position="1046"/>
        <end position="1067"/>
    </location>
</feature>
<feature type="domain" description="Ig-like" evidence="14">
    <location>
        <begin position="328"/>
        <end position="415"/>
    </location>
</feature>
<evidence type="ECO:0000256" key="3">
    <source>
        <dbReference type="ARBA" id="ARBA00022475"/>
    </source>
</evidence>
<keyword evidence="8 12" id="KW-0472">Membrane</keyword>
<keyword evidence="7 12" id="KW-1133">Transmembrane helix</keyword>
<evidence type="ECO:0000256" key="12">
    <source>
        <dbReference type="SAM" id="Phobius"/>
    </source>
</evidence>
<dbReference type="GO" id="GO:0098632">
    <property type="term" value="F:cell-cell adhesion mediator activity"/>
    <property type="evidence" value="ECO:0007669"/>
    <property type="project" value="TreeGrafter"/>
</dbReference>
<comment type="similarity">
    <text evidence="2">Belongs to the immunoglobulin superfamily. L1/neurofascin/NgCAM family.</text>
</comment>
<dbReference type="PANTHER" id="PTHR44170">
    <property type="entry name" value="PROTEIN SIDEKICK"/>
    <property type="match status" value="1"/>
</dbReference>
<keyword evidence="6" id="KW-0130">Cell adhesion</keyword>
<evidence type="ECO:0000256" key="11">
    <source>
        <dbReference type="ARBA" id="ARBA00023319"/>
    </source>
</evidence>
<proteinExistence type="inferred from homology"/>
<dbReference type="Pfam" id="PF13882">
    <property type="entry name" value="Bravo_FIGEY"/>
    <property type="match status" value="1"/>
</dbReference>
<evidence type="ECO:0000259" key="15">
    <source>
        <dbReference type="PROSITE" id="PS50853"/>
    </source>
</evidence>
<dbReference type="GO" id="GO:0007420">
    <property type="term" value="P:brain development"/>
    <property type="evidence" value="ECO:0007669"/>
    <property type="project" value="TreeGrafter"/>
</dbReference>
<dbReference type="GO" id="GO:0005886">
    <property type="term" value="C:plasma membrane"/>
    <property type="evidence" value="ECO:0007669"/>
    <property type="project" value="UniProtKB-SubCell"/>
</dbReference>
<dbReference type="InterPro" id="IPR036179">
    <property type="entry name" value="Ig-like_dom_sf"/>
</dbReference>
<dbReference type="GO" id="GO:0030424">
    <property type="term" value="C:axon"/>
    <property type="evidence" value="ECO:0007669"/>
    <property type="project" value="TreeGrafter"/>
</dbReference>
<dbReference type="InterPro" id="IPR003599">
    <property type="entry name" value="Ig_sub"/>
</dbReference>
<reference evidence="16" key="1">
    <citation type="thesis" date="2020" institute="ProQuest LLC" country="789 East Eisenhower Parkway, Ann Arbor, MI, USA">
        <title>Comparative Genomics and Chromosome Evolution.</title>
        <authorList>
            <person name="Mudd A.B."/>
        </authorList>
    </citation>
    <scope>NUCLEOTIDE SEQUENCE</scope>
    <source>
        <strain evidence="16">237g6f4</strain>
        <tissue evidence="16">Blood</tissue>
    </source>
</reference>
<feature type="domain" description="Ig-like" evidence="14">
    <location>
        <begin position="512"/>
        <end position="602"/>
    </location>
</feature>
<dbReference type="SUPFAM" id="SSF48726">
    <property type="entry name" value="Immunoglobulin"/>
    <property type="match status" value="6"/>
</dbReference>
<evidence type="ECO:0000256" key="4">
    <source>
        <dbReference type="ARBA" id="ARBA00022692"/>
    </source>
</evidence>
<gene>
    <name evidence="16" type="ORF">GDO81_018199</name>
</gene>
<evidence type="ECO:0000256" key="10">
    <source>
        <dbReference type="ARBA" id="ARBA00023180"/>
    </source>
</evidence>
<dbReference type="InterPro" id="IPR013783">
    <property type="entry name" value="Ig-like_fold"/>
</dbReference>
<dbReference type="Proteomes" id="UP000824782">
    <property type="component" value="Unassembled WGS sequence"/>
</dbReference>
<keyword evidence="3" id="KW-1003">Cell membrane</keyword>
<keyword evidence="10" id="KW-0325">Glycoprotein</keyword>
<dbReference type="FunFam" id="2.60.40.10:FF:000032">
    <property type="entry name" value="palladin isoform X1"/>
    <property type="match status" value="1"/>
</dbReference>
<dbReference type="InterPro" id="IPR013098">
    <property type="entry name" value="Ig_I-set"/>
</dbReference>
<feature type="domain" description="Ig-like" evidence="14">
    <location>
        <begin position="234"/>
        <end position="323"/>
    </location>
</feature>
<dbReference type="CDD" id="cd00063">
    <property type="entry name" value="FN3"/>
    <property type="match status" value="4"/>
</dbReference>
<evidence type="ECO:0000259" key="14">
    <source>
        <dbReference type="PROSITE" id="PS50835"/>
    </source>
</evidence>
<dbReference type="PROSITE" id="PS50853">
    <property type="entry name" value="FN3"/>
    <property type="match status" value="4"/>
</dbReference>
<dbReference type="FunFam" id="2.60.40.10:FF:000367">
    <property type="entry name" value="Neural cell adhesion molecule L1-like protein"/>
    <property type="match status" value="1"/>
</dbReference>
<evidence type="ECO:0000256" key="13">
    <source>
        <dbReference type="SAM" id="SignalP"/>
    </source>
</evidence>
<evidence type="ECO:0000256" key="1">
    <source>
        <dbReference type="ARBA" id="ARBA00004251"/>
    </source>
</evidence>
<dbReference type="PROSITE" id="PS50835">
    <property type="entry name" value="IG_LIKE"/>
    <property type="match status" value="6"/>
</dbReference>
<feature type="domain" description="Ig-like" evidence="14">
    <location>
        <begin position="130"/>
        <end position="222"/>
    </location>
</feature>
<dbReference type="SMART" id="SM00060">
    <property type="entry name" value="FN3"/>
    <property type="match status" value="4"/>
</dbReference>
<dbReference type="InterPro" id="IPR003598">
    <property type="entry name" value="Ig_sub2"/>
</dbReference>
<feature type="domain" description="Fibronectin type-III" evidence="15">
    <location>
        <begin position="706"/>
        <end position="802"/>
    </location>
</feature>
<dbReference type="Pfam" id="PF07679">
    <property type="entry name" value="I-set"/>
    <property type="match status" value="2"/>
</dbReference>
<keyword evidence="9" id="KW-1015">Disulfide bond</keyword>
<evidence type="ECO:0000256" key="8">
    <source>
        <dbReference type="ARBA" id="ARBA00023136"/>
    </source>
</evidence>
<evidence type="ECO:0000256" key="5">
    <source>
        <dbReference type="ARBA" id="ARBA00022737"/>
    </source>
</evidence>
<feature type="chain" id="PRO_5043484925" description="Neural cell adhesion molecule L1-like protein" evidence="13">
    <location>
        <begin position="22"/>
        <end position="1173"/>
    </location>
</feature>
<sequence length="1173" mass="130971">MLCLWRRLVFCLLSFTTCIKAVEIPLEVEQLPTIIEVTKGIQVAFPVGEDFTIKCKAKGNPTPEYHWTKNGHPYDPLADHNVRTTKDSGSFTIHNDGNILSFNGTYRCYATNKLGTAISEETTFLIPGDPRFPKEVIPPVVLEEGDPLVLSCDPPPGIPPVNVVWMMQDLRQIPLSKRVSVGLDGKLYFAHVVHMDSKIDYFCVAVYSRIRHMSQRMPVKLSIHNSDAIKNRAPNILTTQGGMDKPIVVLKGEVLQLECIAEGLPTPTNEWRKEGEESIKYRAIVEGHGTLLKIKDITKDDEGVYVCESKNAMGSAEQRFHVLVEEPPRWEKELKSSLQSVGSEVILNCSAAGTPEPEIQWQRNGIPMKRETLPHNHKMIGGILFIHSLQLSDSAVYQCEASNKHGTILTSANIDVLDIVPLIFTEENTTYTAVWGQNISLFCNNFAFPVADVTWYHGRKIVQPKGGQYIIDSNGTLHIVTLEAEDAGLYTCEVSNTKGTSSIKAHLILREPTKGYVSPENPWVRRWHSITLTCHVQCDPHLCSSVRMAWLKDGQELRKNDPRIQVNSNHLSISDVNWEDGGNYSCITSTLLDSMETQSHLTVRDVPMPPNNIQLLEKQERSVVLSWTPGDSHNSPISEFIIQFIKTIDETGEWEEVARIPGNETSVHVHLIPNCNYQFRVIAVNGIGNSPPSLVSENYRTPPAAPDSNPHTVFVEANRPDEMTVRWEPMNFQEQNGPGFEYKVSWRLQGVETDWHHKKVKRPQFTIKNTPAFVPYDIRVQAVNNIGLGPDPEIHTVHSGEDTPDAAPANVSVNLINHMIANVTWSEITQDRIRGHLSGYKIIYWKVKSLHDGKTHHSERHTLSFTGHRSSGIIPIVHPYCEYQVSVTAYNTQGDGPESIPVTFQTPEGVPEQPQFLRIVSSDPESFTLSWAPPKRTNGILSSYILQHQIINDSDIIGSLHNITITDPNAISQRIPRLELGVTYKFYLRACTRIGCSKPVSEEGLPRTQARFSTFSSSPTQTSAFAAKVPAIAFANASQGLSTQGWFIGLMCAVALLTLLMLVGCFVQINRGGKYAGILSLKEKEELHPEPEVQSIKEHFFDDYSSSDKKATSGSMDSLSLDIKTYDSVDSLVQYSDGEHSHFNEDGSFIGAYTESKEKHAEDGNTHIQSVQS</sequence>
<dbReference type="SMART" id="SM00409">
    <property type="entry name" value="IG"/>
    <property type="match status" value="6"/>
</dbReference>
<dbReference type="Pfam" id="PF13927">
    <property type="entry name" value="Ig_3"/>
    <property type="match status" value="3"/>
</dbReference>
<evidence type="ECO:0000313" key="16">
    <source>
        <dbReference type="EMBL" id="KAG8556754.1"/>
    </source>
</evidence>
<dbReference type="InterPro" id="IPR026966">
    <property type="entry name" value="Neurofascin/L1/NrCAM_C"/>
</dbReference>
<evidence type="ECO:0008006" key="18">
    <source>
        <dbReference type="Google" id="ProtNLM"/>
    </source>
</evidence>
<evidence type="ECO:0000313" key="17">
    <source>
        <dbReference type="Proteomes" id="UP000824782"/>
    </source>
</evidence>
<dbReference type="SMART" id="SM00408">
    <property type="entry name" value="IGc2"/>
    <property type="match status" value="5"/>
</dbReference>
<keyword evidence="13" id="KW-0732">Signal</keyword>
<comment type="subcellular location">
    <subcellularLocation>
        <location evidence="1">Cell membrane</location>
        <topology evidence="1">Single-pass type I membrane protein</topology>
    </subcellularLocation>
</comment>
<organism evidence="16 17">
    <name type="scientific">Engystomops pustulosus</name>
    <name type="common">Tungara frog</name>
    <name type="synonym">Physalaemus pustulosus</name>
    <dbReference type="NCBI Taxonomy" id="76066"/>
    <lineage>
        <taxon>Eukaryota</taxon>
        <taxon>Metazoa</taxon>
        <taxon>Chordata</taxon>
        <taxon>Craniata</taxon>
        <taxon>Vertebrata</taxon>
        <taxon>Euteleostomi</taxon>
        <taxon>Amphibia</taxon>
        <taxon>Batrachia</taxon>
        <taxon>Anura</taxon>
        <taxon>Neobatrachia</taxon>
        <taxon>Hyloidea</taxon>
        <taxon>Leptodactylidae</taxon>
        <taxon>Leiuperinae</taxon>
        <taxon>Engystomops</taxon>
    </lineage>
</organism>
<dbReference type="Pfam" id="PF00041">
    <property type="entry name" value="fn3"/>
    <property type="match status" value="4"/>
</dbReference>
<keyword evidence="11" id="KW-0393">Immunoglobulin domain</keyword>
<dbReference type="InterPro" id="IPR007110">
    <property type="entry name" value="Ig-like_dom"/>
</dbReference>
<dbReference type="FunFam" id="2.60.40.10:FF:000057">
    <property type="entry name" value="neural cell adhesion molecule L1"/>
    <property type="match status" value="1"/>
</dbReference>
<evidence type="ECO:0000256" key="2">
    <source>
        <dbReference type="ARBA" id="ARBA00008588"/>
    </source>
</evidence>
<evidence type="ECO:0000256" key="6">
    <source>
        <dbReference type="ARBA" id="ARBA00022889"/>
    </source>
</evidence>
<dbReference type="FunFam" id="2.60.40.10:FF:000005">
    <property type="entry name" value="Neuronal cell adhesion molecule"/>
    <property type="match status" value="1"/>
</dbReference>
<evidence type="ECO:0000256" key="7">
    <source>
        <dbReference type="ARBA" id="ARBA00022989"/>
    </source>
</evidence>
<dbReference type="Gene3D" id="2.60.40.10">
    <property type="entry name" value="Immunoglobulins"/>
    <property type="match status" value="10"/>
</dbReference>
<dbReference type="PANTHER" id="PTHR44170:SF45">
    <property type="entry name" value="NEURAL CELL ADHESION MOLECULE L1-LIKE PROTEIN ISOFORM X1"/>
    <property type="match status" value="1"/>
</dbReference>
<dbReference type="FunFam" id="2.60.40.10:FF:000418">
    <property type="entry name" value="Neural cell adhesion molecule L1-like protein"/>
    <property type="match status" value="1"/>
</dbReference>
<comment type="caution">
    <text evidence="16">The sequence shown here is derived from an EMBL/GenBank/DDBJ whole genome shotgun (WGS) entry which is preliminary data.</text>
</comment>
<dbReference type="SUPFAM" id="SSF49265">
    <property type="entry name" value="Fibronectin type III"/>
    <property type="match status" value="2"/>
</dbReference>
<accession>A0AAV7AA21</accession>
<feature type="domain" description="Ig-like" evidence="14">
    <location>
        <begin position="421"/>
        <end position="508"/>
    </location>
</feature>
<feature type="domain" description="Ig-like" evidence="14">
    <location>
        <begin position="32"/>
        <end position="119"/>
    </location>
</feature>
<feature type="domain" description="Fibronectin type-III" evidence="15">
    <location>
        <begin position="609"/>
        <end position="704"/>
    </location>
</feature>
<protein>
    <recommendedName>
        <fullName evidence="18">Neural cell adhesion molecule L1-like protein</fullName>
    </recommendedName>
</protein>
<dbReference type="InterPro" id="IPR003961">
    <property type="entry name" value="FN3_dom"/>
</dbReference>
<keyword evidence="5" id="KW-0677">Repeat</keyword>
<dbReference type="AlphaFoldDB" id="A0AAV7AA21"/>
<dbReference type="EMBL" id="WNYA01000009">
    <property type="protein sequence ID" value="KAG8556754.1"/>
    <property type="molecule type" value="Genomic_DNA"/>
</dbReference>
<name>A0AAV7AA21_ENGPU</name>
<dbReference type="FunFam" id="2.60.40.10:FF:000768">
    <property type="entry name" value="Neural cell adhesion molecule L1-like protein"/>
    <property type="match status" value="1"/>
</dbReference>
<feature type="signal peptide" evidence="13">
    <location>
        <begin position="1"/>
        <end position="21"/>
    </location>
</feature>
<dbReference type="GO" id="GO:0007411">
    <property type="term" value="P:axon guidance"/>
    <property type="evidence" value="ECO:0007669"/>
    <property type="project" value="TreeGrafter"/>
</dbReference>
<evidence type="ECO:0000256" key="9">
    <source>
        <dbReference type="ARBA" id="ARBA00023157"/>
    </source>
</evidence>
<feature type="domain" description="Fibronectin type-III" evidence="15">
    <location>
        <begin position="913"/>
        <end position="1011"/>
    </location>
</feature>
<keyword evidence="17" id="KW-1185">Reference proteome</keyword>
<feature type="domain" description="Fibronectin type-III" evidence="15">
    <location>
        <begin position="807"/>
        <end position="909"/>
    </location>
</feature>